<protein>
    <submittedName>
        <fullName evidence="1">Uncharacterized protein</fullName>
    </submittedName>
</protein>
<keyword evidence="2" id="KW-1185">Reference proteome</keyword>
<evidence type="ECO:0000313" key="1">
    <source>
        <dbReference type="EMBL" id="CAH2097410.1"/>
    </source>
</evidence>
<reference evidence="1" key="1">
    <citation type="submission" date="2022-03" db="EMBL/GenBank/DDBJ databases">
        <authorList>
            <person name="Tunstrom K."/>
        </authorList>
    </citation>
    <scope>NUCLEOTIDE SEQUENCE</scope>
</reference>
<evidence type="ECO:0000313" key="2">
    <source>
        <dbReference type="Proteomes" id="UP001153954"/>
    </source>
</evidence>
<comment type="caution">
    <text evidence="1">The sequence shown here is derived from an EMBL/GenBank/DDBJ whole genome shotgun (WGS) entry which is preliminary data.</text>
</comment>
<dbReference type="EMBL" id="CAKOGL010000018">
    <property type="protein sequence ID" value="CAH2097410.1"/>
    <property type="molecule type" value="Genomic_DNA"/>
</dbReference>
<name>A0AAU9UI80_EUPED</name>
<organism evidence="1 2">
    <name type="scientific">Euphydryas editha</name>
    <name type="common">Edith's checkerspot</name>
    <dbReference type="NCBI Taxonomy" id="104508"/>
    <lineage>
        <taxon>Eukaryota</taxon>
        <taxon>Metazoa</taxon>
        <taxon>Ecdysozoa</taxon>
        <taxon>Arthropoda</taxon>
        <taxon>Hexapoda</taxon>
        <taxon>Insecta</taxon>
        <taxon>Pterygota</taxon>
        <taxon>Neoptera</taxon>
        <taxon>Endopterygota</taxon>
        <taxon>Lepidoptera</taxon>
        <taxon>Glossata</taxon>
        <taxon>Ditrysia</taxon>
        <taxon>Papilionoidea</taxon>
        <taxon>Nymphalidae</taxon>
        <taxon>Nymphalinae</taxon>
        <taxon>Euphydryas</taxon>
    </lineage>
</organism>
<proteinExistence type="predicted"/>
<sequence length="87" mass="10192">MDAAFAQIRKKCREDVSIEYLTKNSNKTQFLRRFITMNKTWVQHFTAETKVQSKSIDLKERTGSKEEKDRSIYRQGHGVGFFGMRVG</sequence>
<dbReference type="AlphaFoldDB" id="A0AAU9UI80"/>
<accession>A0AAU9UI80</accession>
<gene>
    <name evidence="1" type="ORF">EEDITHA_LOCUS12638</name>
</gene>
<dbReference type="Proteomes" id="UP001153954">
    <property type="component" value="Unassembled WGS sequence"/>
</dbReference>